<evidence type="ECO:0000313" key="1">
    <source>
        <dbReference type="EMBL" id="KAK9166717.1"/>
    </source>
</evidence>
<evidence type="ECO:0000313" key="2">
    <source>
        <dbReference type="Proteomes" id="UP001419268"/>
    </source>
</evidence>
<gene>
    <name evidence="1" type="ORF">Scep_001908</name>
</gene>
<dbReference type="EMBL" id="JBBNAG010000001">
    <property type="protein sequence ID" value="KAK9166717.1"/>
    <property type="molecule type" value="Genomic_DNA"/>
</dbReference>
<accession>A0AAP0Q3U5</accession>
<organism evidence="1 2">
    <name type="scientific">Stephania cephalantha</name>
    <dbReference type="NCBI Taxonomy" id="152367"/>
    <lineage>
        <taxon>Eukaryota</taxon>
        <taxon>Viridiplantae</taxon>
        <taxon>Streptophyta</taxon>
        <taxon>Embryophyta</taxon>
        <taxon>Tracheophyta</taxon>
        <taxon>Spermatophyta</taxon>
        <taxon>Magnoliopsida</taxon>
        <taxon>Ranunculales</taxon>
        <taxon>Menispermaceae</taxon>
        <taxon>Menispermoideae</taxon>
        <taxon>Cissampelideae</taxon>
        <taxon>Stephania</taxon>
    </lineage>
</organism>
<dbReference type="Proteomes" id="UP001419268">
    <property type="component" value="Unassembled WGS sequence"/>
</dbReference>
<keyword evidence="2" id="KW-1185">Reference proteome</keyword>
<reference evidence="1 2" key="1">
    <citation type="submission" date="2024-01" db="EMBL/GenBank/DDBJ databases">
        <title>Genome assemblies of Stephania.</title>
        <authorList>
            <person name="Yang L."/>
        </authorList>
    </citation>
    <scope>NUCLEOTIDE SEQUENCE [LARGE SCALE GENOMIC DNA]</scope>
    <source>
        <strain evidence="1">JXDWG</strain>
        <tissue evidence="1">Leaf</tissue>
    </source>
</reference>
<comment type="caution">
    <text evidence="1">The sequence shown here is derived from an EMBL/GenBank/DDBJ whole genome shotgun (WGS) entry which is preliminary data.</text>
</comment>
<sequence>MRRLPIRSAMSTIAFKPILQCHISVCSLLQPIIARHISEIQLQSHNSHLIYLGSRDNK</sequence>
<protein>
    <submittedName>
        <fullName evidence="1">Uncharacterized protein</fullName>
    </submittedName>
</protein>
<dbReference type="AlphaFoldDB" id="A0AAP0Q3U5"/>
<proteinExistence type="predicted"/>
<name>A0AAP0Q3U5_9MAGN</name>